<organism evidence="4">
    <name type="scientific">Vanderwaltozyma polyspora (strain ATCC 22028 / DSM 70294 / BCRC 21397 / CBS 2163 / NBRC 10782 / NRRL Y-8283 / UCD 57-17)</name>
    <name type="common">Kluyveromyces polysporus</name>
    <dbReference type="NCBI Taxonomy" id="436907"/>
    <lineage>
        <taxon>Eukaryota</taxon>
        <taxon>Fungi</taxon>
        <taxon>Dikarya</taxon>
        <taxon>Ascomycota</taxon>
        <taxon>Saccharomycotina</taxon>
        <taxon>Saccharomycetes</taxon>
        <taxon>Saccharomycetales</taxon>
        <taxon>Saccharomycetaceae</taxon>
        <taxon>Vanderwaltozyma</taxon>
    </lineage>
</organism>
<dbReference type="GO" id="GO:0090575">
    <property type="term" value="C:RNA polymerase II transcription regulator complex"/>
    <property type="evidence" value="ECO:0007669"/>
    <property type="project" value="EnsemblFungi"/>
</dbReference>
<dbReference type="PROSITE" id="PS50888">
    <property type="entry name" value="BHLH"/>
    <property type="match status" value="1"/>
</dbReference>
<dbReference type="GeneID" id="5546230"/>
<dbReference type="KEGG" id="vpo:Kpol_1054p15"/>
<dbReference type="HOGENOM" id="CLU_145552_1_0_1"/>
<dbReference type="PhylomeDB" id="A7TIA2"/>
<dbReference type="Proteomes" id="UP000000267">
    <property type="component" value="Unassembled WGS sequence"/>
</dbReference>
<proteinExistence type="predicted"/>
<dbReference type="OMA" id="HRKAPHE"/>
<evidence type="ECO:0000313" key="3">
    <source>
        <dbReference type="EMBL" id="EDO17968.1"/>
    </source>
</evidence>
<dbReference type="InParanoid" id="A7TIA2"/>
<dbReference type="AlphaFoldDB" id="A7TIA2"/>
<protein>
    <recommendedName>
        <fullName evidence="2">BHLH domain-containing protein</fullName>
    </recommendedName>
</protein>
<evidence type="ECO:0000313" key="4">
    <source>
        <dbReference type="Proteomes" id="UP000000267"/>
    </source>
</evidence>
<sequence>MTNGGNHNEMNVHSLESSNDNVPDSLDIKKVRKPRGKRMSKLSESQIKINHVLSEKKRRELVRSIYDDLVDVVPDLTEKESRSEMIIYLKTINYLKWLYKRNAYLRSELIKNIKIRKMASK</sequence>
<dbReference type="SUPFAM" id="SSF47459">
    <property type="entry name" value="HLH, helix-loop-helix DNA-binding domain"/>
    <property type="match status" value="1"/>
</dbReference>
<dbReference type="STRING" id="436907.A7TIA2"/>
<feature type="compositionally biased region" description="Basic residues" evidence="1">
    <location>
        <begin position="30"/>
        <end position="40"/>
    </location>
</feature>
<dbReference type="FunCoup" id="A7TIA2">
    <property type="interactions" value="1404"/>
</dbReference>
<gene>
    <name evidence="3" type="ORF">Kpol_1054p15</name>
</gene>
<dbReference type="GO" id="GO:0008654">
    <property type="term" value="P:phospholipid biosynthetic process"/>
    <property type="evidence" value="ECO:0007669"/>
    <property type="project" value="EnsemblFungi"/>
</dbReference>
<reference evidence="3 4" key="1">
    <citation type="journal article" date="2007" name="Proc. Natl. Acad. Sci. U.S.A.">
        <title>Independent sorting-out of thousands of duplicated gene pairs in two yeast species descended from a whole-genome duplication.</title>
        <authorList>
            <person name="Scannell D.R."/>
            <person name="Frank A.C."/>
            <person name="Conant G.C."/>
            <person name="Byrne K.P."/>
            <person name="Woolfit M."/>
            <person name="Wolfe K.H."/>
        </authorList>
    </citation>
    <scope>NUCLEOTIDE SEQUENCE [LARGE SCALE GENOMIC DNA]</scope>
    <source>
        <strain evidence="4">ATCC 22028 / DSM 70294 / BCRC 21397 / CBS 2163 / NBRC 10782 / NRRL Y-8283 / UCD 57-17</strain>
    </source>
</reference>
<dbReference type="EMBL" id="DS480395">
    <property type="protein sequence ID" value="EDO17968.1"/>
    <property type="molecule type" value="Genomic_DNA"/>
</dbReference>
<dbReference type="GO" id="GO:0001228">
    <property type="term" value="F:DNA-binding transcription activator activity, RNA polymerase II-specific"/>
    <property type="evidence" value="ECO:0007669"/>
    <property type="project" value="EnsemblFungi"/>
</dbReference>
<dbReference type="Gene3D" id="4.10.280.10">
    <property type="entry name" value="Helix-loop-helix DNA-binding domain"/>
    <property type="match status" value="1"/>
</dbReference>
<keyword evidence="4" id="KW-1185">Reference proteome</keyword>
<evidence type="ECO:0000259" key="2">
    <source>
        <dbReference type="PROSITE" id="PS50888"/>
    </source>
</evidence>
<dbReference type="InterPro" id="IPR011598">
    <property type="entry name" value="bHLH_dom"/>
</dbReference>
<feature type="domain" description="BHLH" evidence="2">
    <location>
        <begin position="46"/>
        <end position="98"/>
    </location>
</feature>
<accession>A7TIA2</accession>
<dbReference type="eggNOG" id="ENOG502S9S7">
    <property type="taxonomic scope" value="Eukaryota"/>
</dbReference>
<feature type="compositionally biased region" description="Polar residues" evidence="1">
    <location>
        <begin position="1"/>
        <end position="22"/>
    </location>
</feature>
<name>A7TIA2_VANPO</name>
<dbReference type="InterPro" id="IPR036638">
    <property type="entry name" value="HLH_DNA-bd_sf"/>
</dbReference>
<dbReference type="InterPro" id="IPR057072">
    <property type="entry name" value="bHLH_INO4"/>
</dbReference>
<feature type="region of interest" description="Disordered" evidence="1">
    <location>
        <begin position="1"/>
        <end position="43"/>
    </location>
</feature>
<dbReference type="Pfam" id="PF23181">
    <property type="entry name" value="bHLH_INO4"/>
    <property type="match status" value="1"/>
</dbReference>
<dbReference type="OrthoDB" id="5778525at2759"/>
<dbReference type="GO" id="GO:0000978">
    <property type="term" value="F:RNA polymerase II cis-regulatory region sequence-specific DNA binding"/>
    <property type="evidence" value="ECO:0007669"/>
    <property type="project" value="EnsemblFungi"/>
</dbReference>
<evidence type="ECO:0000256" key="1">
    <source>
        <dbReference type="SAM" id="MobiDB-lite"/>
    </source>
</evidence>
<dbReference type="RefSeq" id="XP_001645826.1">
    <property type="nucleotide sequence ID" value="XM_001645776.1"/>
</dbReference>
<dbReference type="GO" id="GO:0046983">
    <property type="term" value="F:protein dimerization activity"/>
    <property type="evidence" value="ECO:0007669"/>
    <property type="project" value="InterPro"/>
</dbReference>